<dbReference type="PANTHER" id="PTHR38457">
    <property type="entry name" value="REGULATOR ABRB-RELATED"/>
    <property type="match status" value="1"/>
</dbReference>
<dbReference type="Pfam" id="PF05145">
    <property type="entry name" value="AbrB"/>
    <property type="match status" value="1"/>
</dbReference>
<dbReference type="PIRSF" id="PIRSF038991">
    <property type="entry name" value="Protein_AbrB"/>
    <property type="match status" value="1"/>
</dbReference>
<reference evidence="3" key="1">
    <citation type="journal article" date="2019" name="Int. J. Syst. Evol. Microbiol.">
        <title>The Global Catalogue of Microorganisms (GCM) 10K type strain sequencing project: providing services to taxonomists for standard genome sequencing and annotation.</title>
        <authorList>
            <consortium name="The Broad Institute Genomics Platform"/>
            <consortium name="The Broad Institute Genome Sequencing Center for Infectious Disease"/>
            <person name="Wu L."/>
            <person name="Ma J."/>
        </authorList>
    </citation>
    <scope>NUCLEOTIDE SEQUENCE [LARGE SCALE GENOMIC DNA]</scope>
    <source>
        <strain evidence="3">KCTC 42182</strain>
    </source>
</reference>
<dbReference type="RefSeq" id="WP_379729393.1">
    <property type="nucleotide sequence ID" value="NZ_JBHRYJ010000005.1"/>
</dbReference>
<proteinExistence type="predicted"/>
<keyword evidence="3" id="KW-1185">Reference proteome</keyword>
<gene>
    <name evidence="2" type="ORF">ACFOOQ_19745</name>
</gene>
<organism evidence="2 3">
    <name type="scientific">Ferrovibrio xuzhouensis</name>
    <dbReference type="NCBI Taxonomy" id="1576914"/>
    <lineage>
        <taxon>Bacteria</taxon>
        <taxon>Pseudomonadati</taxon>
        <taxon>Pseudomonadota</taxon>
        <taxon>Alphaproteobacteria</taxon>
        <taxon>Rhodospirillales</taxon>
        <taxon>Rhodospirillaceae</taxon>
        <taxon>Ferrovibrio</taxon>
    </lineage>
</organism>
<dbReference type="InterPro" id="IPR017516">
    <property type="entry name" value="AbrB_dup"/>
</dbReference>
<evidence type="ECO:0000313" key="2">
    <source>
        <dbReference type="EMBL" id="MFC3677796.1"/>
    </source>
</evidence>
<comment type="caution">
    <text evidence="2">The sequence shown here is derived from an EMBL/GenBank/DDBJ whole genome shotgun (WGS) entry which is preliminary data.</text>
</comment>
<dbReference type="PANTHER" id="PTHR38457:SF1">
    <property type="entry name" value="REGULATOR ABRB-RELATED"/>
    <property type="match status" value="1"/>
</dbReference>
<feature type="transmembrane region" description="Helical" evidence="1">
    <location>
        <begin position="163"/>
        <end position="182"/>
    </location>
</feature>
<dbReference type="Proteomes" id="UP001595711">
    <property type="component" value="Unassembled WGS sequence"/>
</dbReference>
<protein>
    <submittedName>
        <fullName evidence="2">AbrB family transcriptional regulator</fullName>
    </submittedName>
</protein>
<sequence>MAGPLLRQAAGNLPALLIGTLGGFIFFLLHMPLAWMLGSMVFVAAFALMSDSGGQTGRILRHSLPVKIEGRLRELMVTVIGVLLGSAFRPAMLDRLVEWAGLVALLLAYIPFVTLLGYLLFRKVGKFDPVTSFFSATPGGLQEMTVIGEHYGGDARHIVLTHAIRIFVAVMTIPVYFRYIAGYHVPSMAPGLHVTQMPLHELALLAGCGVVGWIGAHFLRMPASRLIGPMVVSAAVHLAGFSEAKPPPEIVAIAQVVMGAALGTRFAGTPLIEIRRIAGLSVVSALIMVGCTVACTFAFAGLIGTRFETLALTLSPGGLAEMSLIALALGVDVAIISTMHVLRIAIVVLLAPLTFRLLGLRPKGG</sequence>
<keyword evidence="1" id="KW-1133">Transmembrane helix</keyword>
<feature type="transmembrane region" description="Helical" evidence="1">
    <location>
        <begin position="99"/>
        <end position="121"/>
    </location>
</feature>
<name>A0ABV7VM00_9PROT</name>
<dbReference type="InterPro" id="IPR007820">
    <property type="entry name" value="AbrB_fam"/>
</dbReference>
<evidence type="ECO:0000313" key="3">
    <source>
        <dbReference type="Proteomes" id="UP001595711"/>
    </source>
</evidence>
<feature type="transmembrane region" description="Helical" evidence="1">
    <location>
        <begin position="280"/>
        <end position="304"/>
    </location>
</feature>
<dbReference type="EMBL" id="JBHRYJ010000005">
    <property type="protein sequence ID" value="MFC3677796.1"/>
    <property type="molecule type" value="Genomic_DNA"/>
</dbReference>
<evidence type="ECO:0000256" key="1">
    <source>
        <dbReference type="SAM" id="Phobius"/>
    </source>
</evidence>
<dbReference type="NCBIfam" id="TIGR03082">
    <property type="entry name" value="Gneg_AbrB_dup"/>
    <property type="match status" value="2"/>
</dbReference>
<feature type="transmembrane region" description="Helical" evidence="1">
    <location>
        <begin position="12"/>
        <end position="29"/>
    </location>
</feature>
<keyword evidence="1" id="KW-0812">Transmembrane</keyword>
<accession>A0ABV7VM00</accession>
<feature type="transmembrane region" description="Helical" evidence="1">
    <location>
        <begin position="324"/>
        <end position="353"/>
    </location>
</feature>
<keyword evidence="1" id="KW-0472">Membrane</keyword>
<feature type="transmembrane region" description="Helical" evidence="1">
    <location>
        <begin position="202"/>
        <end position="219"/>
    </location>
</feature>